<keyword evidence="3" id="KW-0949">S-adenosyl-L-methionine</keyword>
<evidence type="ECO:0000256" key="1">
    <source>
        <dbReference type="ARBA" id="ARBA00022603"/>
    </source>
</evidence>
<dbReference type="GO" id="GO:0005737">
    <property type="term" value="C:cytoplasm"/>
    <property type="evidence" value="ECO:0007669"/>
    <property type="project" value="TreeGrafter"/>
</dbReference>
<keyword evidence="2 5" id="KW-0808">Transferase</keyword>
<dbReference type="Gene3D" id="3.40.50.150">
    <property type="entry name" value="Vaccinia Virus protein VP39"/>
    <property type="match status" value="1"/>
</dbReference>
<comment type="caution">
    <text evidence="5">The sequence shown here is derived from an EMBL/GenBank/DDBJ whole genome shotgun (WGS) entry which is preliminary data.</text>
</comment>
<dbReference type="InterPro" id="IPR036770">
    <property type="entry name" value="Ankyrin_rpt-contain_sf"/>
</dbReference>
<proteinExistence type="predicted"/>
<dbReference type="EMBL" id="VRMN01000004">
    <property type="protein sequence ID" value="KAA8495130.1"/>
    <property type="molecule type" value="Genomic_DNA"/>
</dbReference>
<accession>A0A5J4YW32</accession>
<dbReference type="Pfam" id="PF12796">
    <property type="entry name" value="Ank_2"/>
    <property type="match status" value="1"/>
</dbReference>
<organism evidence="5 6">
    <name type="scientific">Porphyridium purpureum</name>
    <name type="common">Red alga</name>
    <name type="synonym">Porphyridium cruentum</name>
    <dbReference type="NCBI Taxonomy" id="35688"/>
    <lineage>
        <taxon>Eukaryota</taxon>
        <taxon>Rhodophyta</taxon>
        <taxon>Bangiophyceae</taxon>
        <taxon>Porphyridiales</taxon>
        <taxon>Porphyridiaceae</taxon>
        <taxon>Porphyridium</taxon>
    </lineage>
</organism>
<keyword evidence="1 5" id="KW-0489">Methyltransferase</keyword>
<dbReference type="OMA" id="YWVVDNY"/>
<evidence type="ECO:0000259" key="4">
    <source>
        <dbReference type="PROSITE" id="PS51559"/>
    </source>
</evidence>
<dbReference type="GO" id="GO:0005634">
    <property type="term" value="C:nucleus"/>
    <property type="evidence" value="ECO:0007669"/>
    <property type="project" value="TreeGrafter"/>
</dbReference>
<dbReference type="Gene3D" id="1.25.40.20">
    <property type="entry name" value="Ankyrin repeat-containing domain"/>
    <property type="match status" value="1"/>
</dbReference>
<dbReference type="OrthoDB" id="19014at2759"/>
<reference evidence="6" key="1">
    <citation type="journal article" date="2019" name="Nat. Commun.">
        <title>Expansion of phycobilisome linker gene families in mesophilic red algae.</title>
        <authorList>
            <person name="Lee J."/>
            <person name="Kim D."/>
            <person name="Bhattacharya D."/>
            <person name="Yoon H.S."/>
        </authorList>
    </citation>
    <scope>NUCLEOTIDE SEQUENCE [LARGE SCALE GENOMIC DNA]</scope>
    <source>
        <strain evidence="6">CCMP 1328</strain>
    </source>
</reference>
<evidence type="ECO:0000313" key="5">
    <source>
        <dbReference type="EMBL" id="KAA8495130.1"/>
    </source>
</evidence>
<evidence type="ECO:0000256" key="3">
    <source>
        <dbReference type="ARBA" id="ARBA00022691"/>
    </source>
</evidence>
<keyword evidence="6" id="KW-1185">Reference proteome</keyword>
<feature type="domain" description="RMT2" evidence="4">
    <location>
        <begin position="136"/>
        <end position="367"/>
    </location>
</feature>
<dbReference type="GO" id="GO:0032259">
    <property type="term" value="P:methylation"/>
    <property type="evidence" value="ECO:0007669"/>
    <property type="project" value="UniProtKB-KW"/>
</dbReference>
<dbReference type="InterPro" id="IPR026480">
    <property type="entry name" value="RMT2_dom"/>
</dbReference>
<dbReference type="InterPro" id="IPR029063">
    <property type="entry name" value="SAM-dependent_MTases_sf"/>
</dbReference>
<dbReference type="InterPro" id="IPR002110">
    <property type="entry name" value="Ankyrin_rpt"/>
</dbReference>
<dbReference type="SUPFAM" id="SSF48403">
    <property type="entry name" value="Ankyrin repeat"/>
    <property type="match status" value="1"/>
</dbReference>
<name>A0A5J4YW32_PORPP</name>
<sequence length="367" mass="40559">MGGTAETGEAATAARFIDAAGRGDSELLSELLGREGSDPVHWVDSDTGRNALFVAAENGHVTSVELLLGVLPWNSVDPLTGISAGDVAKNNGHETVFTALVNAGIRTELLLNMMMEDAEPAEDERDGMEEQDDPSISPQAVVNADYLAQKLAFETAASGQEQLVSSERDGVMMGWEKPLMEMHAAVICKNTDSNGERHVLNVGFGLGLVDGFIQSFKPDSHTIIEAHPDVYRHMEQTGWTSKPGVRVLFARWQDVIEQFCDREYTGIFWDTFGEDYREMRNFHDLLPGILRPSVGVYSFFNGLCATSQLFHQVALGVAEIDLKELGMTLQFENVKIRDGVLKEETWAGIKRQYWSLENYSLPICKLP</sequence>
<dbReference type="AlphaFoldDB" id="A0A5J4YW32"/>
<dbReference type="Proteomes" id="UP000324585">
    <property type="component" value="Unassembled WGS sequence"/>
</dbReference>
<dbReference type="InterPro" id="IPR051038">
    <property type="entry name" value="RMT2/GAMT_Mtase"/>
</dbReference>
<dbReference type="PANTHER" id="PTHR32379:SF1">
    <property type="entry name" value="GUANIDINOACETATE N-METHYLTRANSFERASE"/>
    <property type="match status" value="1"/>
</dbReference>
<dbReference type="GO" id="GO:0019702">
    <property type="term" value="F:protein arginine N5-methyltransferase activity"/>
    <property type="evidence" value="ECO:0007669"/>
    <property type="project" value="TreeGrafter"/>
</dbReference>
<evidence type="ECO:0000313" key="6">
    <source>
        <dbReference type="Proteomes" id="UP000324585"/>
    </source>
</evidence>
<dbReference type="PANTHER" id="PTHR32379">
    <property type="entry name" value="GUANIDINOACETATE N-METHYLTRANSFERASE"/>
    <property type="match status" value="1"/>
</dbReference>
<evidence type="ECO:0000256" key="2">
    <source>
        <dbReference type="ARBA" id="ARBA00022679"/>
    </source>
</evidence>
<gene>
    <name evidence="5" type="ORF">FVE85_3371</name>
</gene>
<dbReference type="PROSITE" id="PS51559">
    <property type="entry name" value="SAM_RMT2"/>
    <property type="match status" value="1"/>
</dbReference>
<dbReference type="SUPFAM" id="SSF53335">
    <property type="entry name" value="S-adenosyl-L-methionine-dependent methyltransferases"/>
    <property type="match status" value="1"/>
</dbReference>
<protein>
    <submittedName>
        <fullName evidence="5">Protein arginine N-methyltransferase 2</fullName>
    </submittedName>
</protein>